<proteinExistence type="predicted"/>
<evidence type="ECO:0008006" key="3">
    <source>
        <dbReference type="Google" id="ProtNLM"/>
    </source>
</evidence>
<sequence>MSFKSPKYIQALTMILIPALLLAGWLLAKPKQPAELKAPDRLQWSDKASQYKAMPGGTVDATSPAPAGQNDVLRISPEQLDAAALQISLRIKPRGSESASEVQPAGSGTLTVGGSKFSFAIDSMSVLRRYVLSDGSIYVRGPMGITVQTPQGARQAVLEVSSVLDSKEGIWLYANPDGLGIVQFGTGFKPERQPEINGLP</sequence>
<dbReference type="RefSeq" id="WP_377468766.1">
    <property type="nucleotide sequence ID" value="NZ_JBHLWN010000022.1"/>
</dbReference>
<dbReference type="EMBL" id="JBHLWN010000022">
    <property type="protein sequence ID" value="MFC0211772.1"/>
    <property type="molecule type" value="Genomic_DNA"/>
</dbReference>
<accession>A0ABV6DGP9</accession>
<reference evidence="1 2" key="1">
    <citation type="submission" date="2024-09" db="EMBL/GenBank/DDBJ databases">
        <authorList>
            <person name="Sun Q."/>
            <person name="Mori K."/>
        </authorList>
    </citation>
    <scope>NUCLEOTIDE SEQUENCE [LARGE SCALE GENOMIC DNA]</scope>
    <source>
        <strain evidence="1 2">CCM 7759</strain>
    </source>
</reference>
<evidence type="ECO:0000313" key="1">
    <source>
        <dbReference type="EMBL" id="MFC0211772.1"/>
    </source>
</evidence>
<gene>
    <name evidence="1" type="ORF">ACFFK0_04765</name>
</gene>
<comment type="caution">
    <text evidence="1">The sequence shown here is derived from an EMBL/GenBank/DDBJ whole genome shotgun (WGS) entry which is preliminary data.</text>
</comment>
<protein>
    <recommendedName>
        <fullName evidence="3">FecR protein domain-containing protein</fullName>
    </recommendedName>
</protein>
<evidence type="ECO:0000313" key="2">
    <source>
        <dbReference type="Proteomes" id="UP001589776"/>
    </source>
</evidence>
<keyword evidence="2" id="KW-1185">Reference proteome</keyword>
<organism evidence="1 2">
    <name type="scientific">Paenibacillus chartarius</name>
    <dbReference type="NCBI Taxonomy" id="747481"/>
    <lineage>
        <taxon>Bacteria</taxon>
        <taxon>Bacillati</taxon>
        <taxon>Bacillota</taxon>
        <taxon>Bacilli</taxon>
        <taxon>Bacillales</taxon>
        <taxon>Paenibacillaceae</taxon>
        <taxon>Paenibacillus</taxon>
    </lineage>
</organism>
<name>A0ABV6DGP9_9BACL</name>
<dbReference type="Proteomes" id="UP001589776">
    <property type="component" value="Unassembled WGS sequence"/>
</dbReference>